<evidence type="ECO:0000313" key="1">
    <source>
        <dbReference type="EMBL" id="KAH0555046.1"/>
    </source>
</evidence>
<keyword evidence="2" id="KW-1185">Reference proteome</keyword>
<protein>
    <submittedName>
        <fullName evidence="1">Uncharacterized protein</fullName>
    </submittedName>
</protein>
<evidence type="ECO:0000313" key="2">
    <source>
        <dbReference type="Proteomes" id="UP000826195"/>
    </source>
</evidence>
<sequence>MAVGKPAPRVTDSSIQVPNIRMSYKYINKVQTQRISYNISYSQIFEGFPTDWIAEFINPVQRPFVHVSDLLLTAMDNRSSWTLKPNPNRKFDTWNVQIRIPKKWRSSHSMGENYMDSNGAITATYILSPSSAGTEVIQSHFGVIYNPSCAKLG</sequence>
<gene>
    <name evidence="1" type="ORF">KQX54_014908</name>
</gene>
<comment type="caution">
    <text evidence="1">The sequence shown here is derived from an EMBL/GenBank/DDBJ whole genome shotgun (WGS) entry which is preliminary data.</text>
</comment>
<dbReference type="AlphaFoldDB" id="A0AAV7I8Z9"/>
<proteinExistence type="predicted"/>
<organism evidence="1 2">
    <name type="scientific">Cotesia glomerata</name>
    <name type="common">Lepidopteran parasitic wasp</name>
    <name type="synonym">Apanteles glomeratus</name>
    <dbReference type="NCBI Taxonomy" id="32391"/>
    <lineage>
        <taxon>Eukaryota</taxon>
        <taxon>Metazoa</taxon>
        <taxon>Ecdysozoa</taxon>
        <taxon>Arthropoda</taxon>
        <taxon>Hexapoda</taxon>
        <taxon>Insecta</taxon>
        <taxon>Pterygota</taxon>
        <taxon>Neoptera</taxon>
        <taxon>Endopterygota</taxon>
        <taxon>Hymenoptera</taxon>
        <taxon>Apocrita</taxon>
        <taxon>Ichneumonoidea</taxon>
        <taxon>Braconidae</taxon>
        <taxon>Microgastrinae</taxon>
        <taxon>Cotesia</taxon>
    </lineage>
</organism>
<dbReference type="EMBL" id="JAHXZJ010001119">
    <property type="protein sequence ID" value="KAH0555046.1"/>
    <property type="molecule type" value="Genomic_DNA"/>
</dbReference>
<dbReference type="Proteomes" id="UP000826195">
    <property type="component" value="Unassembled WGS sequence"/>
</dbReference>
<name>A0AAV7I8Z9_COTGL</name>
<accession>A0AAV7I8Z9</accession>
<reference evidence="1 2" key="1">
    <citation type="journal article" date="2021" name="J. Hered.">
        <title>A chromosome-level genome assembly of the parasitoid wasp, Cotesia glomerata (Hymenoptera: Braconidae).</title>
        <authorList>
            <person name="Pinto B.J."/>
            <person name="Weis J.J."/>
            <person name="Gamble T."/>
            <person name="Ode P.J."/>
            <person name="Paul R."/>
            <person name="Zaspel J.M."/>
        </authorList>
    </citation>
    <scope>NUCLEOTIDE SEQUENCE [LARGE SCALE GENOMIC DNA]</scope>
    <source>
        <strain evidence="1">CgM1</strain>
    </source>
</reference>